<dbReference type="GO" id="GO:0031262">
    <property type="term" value="C:Ndc80 complex"/>
    <property type="evidence" value="ECO:0007669"/>
    <property type="project" value="InterPro"/>
</dbReference>
<keyword evidence="15" id="KW-1185">Reference proteome</keyword>
<dbReference type="PANTHER" id="PTHR14281">
    <property type="entry name" value="KINETOCHORE PROTEIN SPC25-RELATED"/>
    <property type="match status" value="1"/>
</dbReference>
<evidence type="ECO:0000256" key="10">
    <source>
        <dbReference type="ARBA" id="ARBA00023328"/>
    </source>
</evidence>
<comment type="similarity">
    <text evidence="2 11">Belongs to the SPC25 family.</text>
</comment>
<evidence type="ECO:0000256" key="4">
    <source>
        <dbReference type="ARBA" id="ARBA00022454"/>
    </source>
</evidence>
<dbReference type="AlphaFoldDB" id="A0A4P6XR05"/>
<feature type="coiled-coil region" evidence="12">
    <location>
        <begin position="39"/>
        <end position="115"/>
    </location>
</feature>
<evidence type="ECO:0000256" key="6">
    <source>
        <dbReference type="ARBA" id="ARBA00022776"/>
    </source>
</evidence>
<dbReference type="STRING" id="2163413.A0A4P6XR05"/>
<evidence type="ECO:0000256" key="11">
    <source>
        <dbReference type="RuleBase" id="RU367150"/>
    </source>
</evidence>
<dbReference type="GO" id="GO:0051301">
    <property type="term" value="P:cell division"/>
    <property type="evidence" value="ECO:0007669"/>
    <property type="project" value="UniProtKB-UniRule"/>
</dbReference>
<keyword evidence="11" id="KW-0539">Nucleus</keyword>
<sequence length="237" mass="26719">MSVMHAAHALKSPMDEFLDVKGDLTAFSARFEHLILEKKSALQLAKKQHTDKVTRLEQNAQDLRNQITAALQQKLDVAENILAEISRFLATETMVDGLERNLQAARAMEDALSANLLAKSEEISASEKSLKYAHTHVAVQEQMDVAELTKFEMYAGLKIEAVDEDVLRFRFSNIDASDIDREVSCELDVSGEQFRVGDTLPRLSADQISAMERQLNEKGVFVQFLRQIRKLLKEAIE</sequence>
<comment type="function">
    <text evidence="1 11">Acts as a component of the essential kinetochore-associated NDC80 complex, which is required for chromosome segregation and spindle checkpoint activity.</text>
</comment>
<proteinExistence type="inferred from homology"/>
<keyword evidence="8 12" id="KW-0175">Coiled coil</keyword>
<organism evidence="14 15">
    <name type="scientific">Metschnikowia aff. pulcherrima</name>
    <dbReference type="NCBI Taxonomy" id="2163413"/>
    <lineage>
        <taxon>Eukaryota</taxon>
        <taxon>Fungi</taxon>
        <taxon>Dikarya</taxon>
        <taxon>Ascomycota</taxon>
        <taxon>Saccharomycotina</taxon>
        <taxon>Pichiomycetes</taxon>
        <taxon>Metschnikowiaceae</taxon>
        <taxon>Metschnikowia</taxon>
    </lineage>
</organism>
<accession>A0A4P6XR05</accession>
<evidence type="ECO:0000256" key="2">
    <source>
        <dbReference type="ARBA" id="ARBA00006379"/>
    </source>
</evidence>
<name>A0A4P6XR05_9ASCO</name>
<dbReference type="Proteomes" id="UP000292447">
    <property type="component" value="Chromosome III"/>
</dbReference>
<keyword evidence="9 11" id="KW-0131">Cell cycle</keyword>
<dbReference type="CDD" id="cd23784">
    <property type="entry name" value="RWD_Spc25"/>
    <property type="match status" value="1"/>
</dbReference>
<feature type="domain" description="Chromosome segregation protein Spc25 C-terminal" evidence="13">
    <location>
        <begin position="162"/>
        <end position="233"/>
    </location>
</feature>
<protein>
    <recommendedName>
        <fullName evidence="11">Kinetochore protein SPC25</fullName>
    </recommendedName>
</protein>
<comment type="subunit">
    <text evidence="3">Component of the NDC80 complex, which consists of NDC80, NUF2, SPC24 and SPC25.</text>
</comment>
<evidence type="ECO:0000256" key="3">
    <source>
        <dbReference type="ARBA" id="ARBA00011562"/>
    </source>
</evidence>
<evidence type="ECO:0000256" key="8">
    <source>
        <dbReference type="ARBA" id="ARBA00023054"/>
    </source>
</evidence>
<keyword evidence="6 11" id="KW-0498">Mitosis</keyword>
<comment type="subcellular location">
    <subcellularLocation>
        <location evidence="11">Nucleus</location>
    </subcellularLocation>
    <subcellularLocation>
        <location evidence="11">Chromosome</location>
        <location evidence="11">Centromere</location>
        <location evidence="11">Kinetochore</location>
    </subcellularLocation>
</comment>
<dbReference type="Pfam" id="PF08234">
    <property type="entry name" value="Spindle_Spc25"/>
    <property type="match status" value="1"/>
</dbReference>
<keyword evidence="5 11" id="KW-0132">Cell division</keyword>
<dbReference type="EMBL" id="CP034458">
    <property type="protein sequence ID" value="QBM88508.1"/>
    <property type="molecule type" value="Genomic_DNA"/>
</dbReference>
<evidence type="ECO:0000256" key="5">
    <source>
        <dbReference type="ARBA" id="ARBA00022618"/>
    </source>
</evidence>
<dbReference type="InterPro" id="IPR045143">
    <property type="entry name" value="Spc25"/>
</dbReference>
<keyword evidence="10 11" id="KW-0137">Centromere</keyword>
<evidence type="ECO:0000313" key="14">
    <source>
        <dbReference type="EMBL" id="QBM88508.1"/>
    </source>
</evidence>
<reference evidence="15" key="1">
    <citation type="submission" date="2019-03" db="EMBL/GenBank/DDBJ databases">
        <title>Snf2 controls pulcherriminic acid biosynthesis and connects pigmentation and antifungal activity of the yeast Metschnikowia pulcherrima.</title>
        <authorList>
            <person name="Gore-Lloyd D."/>
            <person name="Sumann I."/>
            <person name="Brachmann A.O."/>
            <person name="Schneeberger K."/>
            <person name="Ortiz-Merino R.A."/>
            <person name="Moreno-Beltran M."/>
            <person name="Schlaefli M."/>
            <person name="Kirner P."/>
            <person name="Santos Kron A."/>
            <person name="Wolfe K.H."/>
            <person name="Piel J."/>
            <person name="Ahrens C.H."/>
            <person name="Henk D."/>
            <person name="Freimoser F.M."/>
        </authorList>
    </citation>
    <scope>NUCLEOTIDE SEQUENCE [LARGE SCALE GENOMIC DNA]</scope>
    <source>
        <strain evidence="15">APC 1.2</strain>
    </source>
</reference>
<dbReference type="PANTHER" id="PTHR14281:SF0">
    <property type="entry name" value="KINETOCHORE PROTEIN SPC25"/>
    <property type="match status" value="1"/>
</dbReference>
<keyword evidence="4 11" id="KW-0158">Chromosome</keyword>
<gene>
    <name evidence="14" type="primary">MPUL0C04790</name>
    <name evidence="14" type="ORF">METSCH_C04790</name>
</gene>
<evidence type="ECO:0000256" key="12">
    <source>
        <dbReference type="SAM" id="Coils"/>
    </source>
</evidence>
<evidence type="ECO:0000256" key="9">
    <source>
        <dbReference type="ARBA" id="ARBA00023306"/>
    </source>
</evidence>
<dbReference type="InterPro" id="IPR013255">
    <property type="entry name" value="Spc25_C"/>
</dbReference>
<keyword evidence="7 11" id="KW-0995">Kinetochore</keyword>
<evidence type="ECO:0000256" key="7">
    <source>
        <dbReference type="ARBA" id="ARBA00022838"/>
    </source>
</evidence>
<evidence type="ECO:0000256" key="1">
    <source>
        <dbReference type="ARBA" id="ARBA00002772"/>
    </source>
</evidence>
<dbReference type="Gene3D" id="3.30.457.50">
    <property type="entry name" value="Chromosome segregation protein Spc25"/>
    <property type="match status" value="1"/>
</dbReference>
<dbReference type="GO" id="GO:0005634">
    <property type="term" value="C:nucleus"/>
    <property type="evidence" value="ECO:0007669"/>
    <property type="project" value="UniProtKB-SubCell"/>
</dbReference>
<dbReference type="GO" id="GO:0007059">
    <property type="term" value="P:chromosome segregation"/>
    <property type="evidence" value="ECO:0007669"/>
    <property type="project" value="InterPro"/>
</dbReference>
<evidence type="ECO:0000259" key="13">
    <source>
        <dbReference type="Pfam" id="PF08234"/>
    </source>
</evidence>
<evidence type="ECO:0000313" key="15">
    <source>
        <dbReference type="Proteomes" id="UP000292447"/>
    </source>
</evidence>